<dbReference type="GO" id="GO:0003729">
    <property type="term" value="F:mRNA binding"/>
    <property type="evidence" value="ECO:0007669"/>
    <property type="project" value="TreeGrafter"/>
</dbReference>
<evidence type="ECO:0000313" key="3">
    <source>
        <dbReference type="Proteomes" id="UP001150238"/>
    </source>
</evidence>
<accession>A0A9W9A8M4</accession>
<dbReference type="GO" id="GO:0071541">
    <property type="term" value="C:eukaryotic translation initiation factor 3 complex, eIF3m"/>
    <property type="evidence" value="ECO:0007669"/>
    <property type="project" value="TreeGrafter"/>
</dbReference>
<dbReference type="GO" id="GO:0071540">
    <property type="term" value="C:eukaryotic translation initiation factor 3 complex, eIF3e"/>
    <property type="evidence" value="ECO:0007669"/>
    <property type="project" value="TreeGrafter"/>
</dbReference>
<dbReference type="EMBL" id="JANVFS010000020">
    <property type="protein sequence ID" value="KAJ4476434.1"/>
    <property type="molecule type" value="Genomic_DNA"/>
</dbReference>
<feature type="compositionally biased region" description="Basic residues" evidence="1">
    <location>
        <begin position="211"/>
        <end position="264"/>
    </location>
</feature>
<feature type="region of interest" description="Disordered" evidence="1">
    <location>
        <begin position="206"/>
        <end position="284"/>
    </location>
</feature>
<comment type="caution">
    <text evidence="2">The sequence shown here is derived from an EMBL/GenBank/DDBJ whole genome shotgun (WGS) entry which is preliminary data.</text>
</comment>
<sequence length="284" mass="33545">MGGILKGMGKEGREAVEKLTSSTDPIDTTSLIKMQVLALERDKSLRLSRLKTISKRIDHLERAYRVSEMPLLKEDYSVQQGRDRVEWEVRGKEMKEEERKIWEEEMATKARLARMRDDWEDRWVALFHSCGIQRPLLFLPSENPPSSNAKAKNLLSVGKKLSAKSNLKSPNVLPKYLNIKLKSELLLNVRPLVFLKLKPKKRLLGNAKSKLALRRSKRRGNRGRKKRKNKGRRRRERGSRGRKKRRRKKRGGKKGRKRDRRRWSRRDYKGRERKKQRRGGLREH</sequence>
<dbReference type="PANTHER" id="PTHR14005:SF0">
    <property type="entry name" value="EUKARYOTIC TRANSLATION INITIATION FACTOR 3 SUBUNIT A"/>
    <property type="match status" value="1"/>
</dbReference>
<gene>
    <name evidence="2" type="ORF">C8J55DRAFT_516915</name>
</gene>
<reference evidence="2" key="2">
    <citation type="journal article" date="2023" name="Proc. Natl. Acad. Sci. U.S.A.">
        <title>A global phylogenomic analysis of the shiitake genus Lentinula.</title>
        <authorList>
            <person name="Sierra-Patev S."/>
            <person name="Min B."/>
            <person name="Naranjo-Ortiz M."/>
            <person name="Looney B."/>
            <person name="Konkel Z."/>
            <person name="Slot J.C."/>
            <person name="Sakamoto Y."/>
            <person name="Steenwyk J.L."/>
            <person name="Rokas A."/>
            <person name="Carro J."/>
            <person name="Camarero S."/>
            <person name="Ferreira P."/>
            <person name="Molpeceres G."/>
            <person name="Ruiz-Duenas F.J."/>
            <person name="Serrano A."/>
            <person name="Henrissat B."/>
            <person name="Drula E."/>
            <person name="Hughes K.W."/>
            <person name="Mata J.L."/>
            <person name="Ishikawa N.K."/>
            <person name="Vargas-Isla R."/>
            <person name="Ushijima S."/>
            <person name="Smith C.A."/>
            <person name="Donoghue J."/>
            <person name="Ahrendt S."/>
            <person name="Andreopoulos W."/>
            <person name="He G."/>
            <person name="LaButti K."/>
            <person name="Lipzen A."/>
            <person name="Ng V."/>
            <person name="Riley R."/>
            <person name="Sandor L."/>
            <person name="Barry K."/>
            <person name="Martinez A.T."/>
            <person name="Xiao Y."/>
            <person name="Gibbons J.G."/>
            <person name="Terashima K."/>
            <person name="Grigoriev I.V."/>
            <person name="Hibbett D."/>
        </authorList>
    </citation>
    <scope>NUCLEOTIDE SEQUENCE</scope>
    <source>
        <strain evidence="2">Sp2 HRB7682 ss15</strain>
    </source>
</reference>
<proteinExistence type="predicted"/>
<dbReference type="AlphaFoldDB" id="A0A9W9A8M4"/>
<organism evidence="2 3">
    <name type="scientific">Lentinula lateritia</name>
    <dbReference type="NCBI Taxonomy" id="40482"/>
    <lineage>
        <taxon>Eukaryota</taxon>
        <taxon>Fungi</taxon>
        <taxon>Dikarya</taxon>
        <taxon>Basidiomycota</taxon>
        <taxon>Agaricomycotina</taxon>
        <taxon>Agaricomycetes</taxon>
        <taxon>Agaricomycetidae</taxon>
        <taxon>Agaricales</taxon>
        <taxon>Marasmiineae</taxon>
        <taxon>Omphalotaceae</taxon>
        <taxon>Lentinula</taxon>
    </lineage>
</organism>
<evidence type="ECO:0000256" key="1">
    <source>
        <dbReference type="SAM" id="MobiDB-lite"/>
    </source>
</evidence>
<dbReference type="GO" id="GO:0003743">
    <property type="term" value="F:translation initiation factor activity"/>
    <property type="evidence" value="ECO:0007669"/>
    <property type="project" value="TreeGrafter"/>
</dbReference>
<protein>
    <submittedName>
        <fullName evidence="2">Uncharacterized protein</fullName>
    </submittedName>
</protein>
<reference evidence="2" key="1">
    <citation type="submission" date="2022-08" db="EMBL/GenBank/DDBJ databases">
        <authorList>
            <consortium name="DOE Joint Genome Institute"/>
            <person name="Min B."/>
            <person name="Riley R."/>
            <person name="Sierra-Patev S."/>
            <person name="Naranjo-Ortiz M."/>
            <person name="Looney B."/>
            <person name="Konkel Z."/>
            <person name="Slot J.C."/>
            <person name="Sakamoto Y."/>
            <person name="Steenwyk J.L."/>
            <person name="Rokas A."/>
            <person name="Carro J."/>
            <person name="Camarero S."/>
            <person name="Ferreira P."/>
            <person name="Molpeceres G."/>
            <person name="Ruiz-Duenas F.J."/>
            <person name="Serrano A."/>
            <person name="Henrissat B."/>
            <person name="Drula E."/>
            <person name="Hughes K.W."/>
            <person name="Mata J.L."/>
            <person name="Ishikawa N.K."/>
            <person name="Vargas-Isla R."/>
            <person name="Ushijima S."/>
            <person name="Smith C.A."/>
            <person name="Ahrendt S."/>
            <person name="Andreopoulos W."/>
            <person name="He G."/>
            <person name="Labutti K."/>
            <person name="Lipzen A."/>
            <person name="Ng V."/>
            <person name="Sandor L."/>
            <person name="Barry K."/>
            <person name="Martinez A.T."/>
            <person name="Xiao Y."/>
            <person name="Gibbons J.G."/>
            <person name="Terashima K."/>
            <person name="Hibbett D.S."/>
            <person name="Grigoriev I.V."/>
        </authorList>
    </citation>
    <scope>NUCLEOTIDE SEQUENCE</scope>
    <source>
        <strain evidence="2">Sp2 HRB7682 ss15</strain>
    </source>
</reference>
<dbReference type="Proteomes" id="UP001150238">
    <property type="component" value="Unassembled WGS sequence"/>
</dbReference>
<feature type="compositionally biased region" description="Basic residues" evidence="1">
    <location>
        <begin position="271"/>
        <end position="284"/>
    </location>
</feature>
<dbReference type="GO" id="GO:0001732">
    <property type="term" value="P:formation of cytoplasmic translation initiation complex"/>
    <property type="evidence" value="ECO:0007669"/>
    <property type="project" value="TreeGrafter"/>
</dbReference>
<name>A0A9W9A8M4_9AGAR</name>
<dbReference type="InterPro" id="IPR027512">
    <property type="entry name" value="EIF3A"/>
</dbReference>
<dbReference type="GO" id="GO:0002188">
    <property type="term" value="P:translation reinitiation"/>
    <property type="evidence" value="ECO:0007669"/>
    <property type="project" value="TreeGrafter"/>
</dbReference>
<dbReference type="GO" id="GO:0043614">
    <property type="term" value="C:multi-eIF complex"/>
    <property type="evidence" value="ECO:0007669"/>
    <property type="project" value="TreeGrafter"/>
</dbReference>
<dbReference type="PANTHER" id="PTHR14005">
    <property type="entry name" value="EUKARYOTIC TRANSLATION INITIATION FACTOR 3, THETA SUBUNIT"/>
    <property type="match status" value="1"/>
</dbReference>
<evidence type="ECO:0000313" key="2">
    <source>
        <dbReference type="EMBL" id="KAJ4476434.1"/>
    </source>
</evidence>